<feature type="domain" description="EamA" evidence="2">
    <location>
        <begin position="21"/>
        <end position="152"/>
    </location>
</feature>
<name>A0A6N1VE61_9HYPH</name>
<evidence type="ECO:0000256" key="1">
    <source>
        <dbReference type="SAM" id="Phobius"/>
    </source>
</evidence>
<dbReference type="KEGG" id="orm:HTY61_02955"/>
<evidence type="ECO:0000313" key="4">
    <source>
        <dbReference type="Proteomes" id="UP000509367"/>
    </source>
</evidence>
<feature type="transmembrane region" description="Helical" evidence="1">
    <location>
        <begin position="218"/>
        <end position="238"/>
    </location>
</feature>
<feature type="transmembrane region" description="Helical" evidence="1">
    <location>
        <begin position="191"/>
        <end position="212"/>
    </location>
</feature>
<keyword evidence="1" id="KW-0812">Transmembrane</keyword>
<dbReference type="AlphaFoldDB" id="A0A6N1VE61"/>
<reference evidence="3 4" key="1">
    <citation type="submission" date="2020-06" db="EMBL/GenBank/DDBJ databases">
        <title>Oricola thermophila sp. nov. isolated from a tidal sediments.</title>
        <authorList>
            <person name="Kwon K.K."/>
            <person name="Yang S.-H."/>
            <person name="Park M.-J."/>
        </authorList>
    </citation>
    <scope>NUCLEOTIDE SEQUENCE [LARGE SCALE GENOMIC DNA]</scope>
    <source>
        <strain evidence="3 4">MEBiC13590</strain>
    </source>
</reference>
<gene>
    <name evidence="3" type="ORF">HTY61_02955</name>
</gene>
<feature type="transmembrane region" description="Helical" evidence="1">
    <location>
        <begin position="82"/>
        <end position="104"/>
    </location>
</feature>
<dbReference type="RefSeq" id="WP_175275399.1">
    <property type="nucleotide sequence ID" value="NZ_CP054836.1"/>
</dbReference>
<proteinExistence type="predicted"/>
<evidence type="ECO:0000259" key="2">
    <source>
        <dbReference type="Pfam" id="PF00892"/>
    </source>
</evidence>
<dbReference type="PANTHER" id="PTHR22911">
    <property type="entry name" value="ACYL-MALONYL CONDENSING ENZYME-RELATED"/>
    <property type="match status" value="1"/>
</dbReference>
<sequence length="308" mass="33318">MTFPNAPIASTEPPRTSRTGLGIGLMLLGFMFFSITDATAKILTRDFEPFQIAWFRQLGLLTIATWIVATRGRSVFRTARPVLQIGRGMAAALSASAFIFAVGYVPLADATAVSFVAPFVVTILAAVVLRETVGIRRWTAVTIGFIGTLIVIRPGLGLFHPAIFVVLAAASLFAVRQILSRVLGPVDRTITTIVYTAISSVVLLTIPTILVWQTPTSLRQVLLILLIACTAGIGEFLIIRALELAQAATLAPLQYTMIIWSTGLSWLLFSQLPDAWSLIGAAIIMVSGIYTLHRERLAARQRRQANGA</sequence>
<dbReference type="SUPFAM" id="SSF103481">
    <property type="entry name" value="Multidrug resistance efflux transporter EmrE"/>
    <property type="match status" value="2"/>
</dbReference>
<feature type="transmembrane region" description="Helical" evidence="1">
    <location>
        <begin position="21"/>
        <end position="40"/>
    </location>
</feature>
<keyword evidence="1" id="KW-0472">Membrane</keyword>
<protein>
    <submittedName>
        <fullName evidence="3">DMT family transporter</fullName>
    </submittedName>
</protein>
<accession>A0A6N1VE61</accession>
<dbReference type="Proteomes" id="UP000509367">
    <property type="component" value="Chromosome"/>
</dbReference>
<feature type="transmembrane region" description="Helical" evidence="1">
    <location>
        <begin position="110"/>
        <end position="129"/>
    </location>
</feature>
<keyword evidence="4" id="KW-1185">Reference proteome</keyword>
<organism evidence="3 4">
    <name type="scientific">Oricola thermophila</name>
    <dbReference type="NCBI Taxonomy" id="2742145"/>
    <lineage>
        <taxon>Bacteria</taxon>
        <taxon>Pseudomonadati</taxon>
        <taxon>Pseudomonadota</taxon>
        <taxon>Alphaproteobacteria</taxon>
        <taxon>Hyphomicrobiales</taxon>
        <taxon>Ahrensiaceae</taxon>
        <taxon>Oricola</taxon>
    </lineage>
</organism>
<feature type="transmembrane region" description="Helical" evidence="1">
    <location>
        <begin position="275"/>
        <end position="293"/>
    </location>
</feature>
<feature type="transmembrane region" description="Helical" evidence="1">
    <location>
        <begin position="52"/>
        <end position="70"/>
    </location>
</feature>
<dbReference type="GO" id="GO:0016020">
    <property type="term" value="C:membrane"/>
    <property type="evidence" value="ECO:0007669"/>
    <property type="project" value="InterPro"/>
</dbReference>
<feature type="transmembrane region" description="Helical" evidence="1">
    <location>
        <begin position="138"/>
        <end position="156"/>
    </location>
</feature>
<feature type="transmembrane region" description="Helical" evidence="1">
    <location>
        <begin position="250"/>
        <end position="269"/>
    </location>
</feature>
<dbReference type="PANTHER" id="PTHR22911:SF103">
    <property type="entry name" value="BLR2811 PROTEIN"/>
    <property type="match status" value="1"/>
</dbReference>
<feature type="domain" description="EamA" evidence="2">
    <location>
        <begin position="162"/>
        <end position="287"/>
    </location>
</feature>
<keyword evidence="1" id="KW-1133">Transmembrane helix</keyword>
<evidence type="ECO:0000313" key="3">
    <source>
        <dbReference type="EMBL" id="QKV17502.1"/>
    </source>
</evidence>
<dbReference type="Pfam" id="PF00892">
    <property type="entry name" value="EamA"/>
    <property type="match status" value="2"/>
</dbReference>
<dbReference type="EMBL" id="CP054836">
    <property type="protein sequence ID" value="QKV17502.1"/>
    <property type="molecule type" value="Genomic_DNA"/>
</dbReference>
<feature type="transmembrane region" description="Helical" evidence="1">
    <location>
        <begin position="162"/>
        <end position="179"/>
    </location>
</feature>
<dbReference type="InterPro" id="IPR037185">
    <property type="entry name" value="EmrE-like"/>
</dbReference>
<dbReference type="InterPro" id="IPR000620">
    <property type="entry name" value="EamA_dom"/>
</dbReference>